<evidence type="ECO:0000313" key="3">
    <source>
        <dbReference type="Proteomes" id="UP000774617"/>
    </source>
</evidence>
<dbReference type="EMBL" id="JAGTJR010000010">
    <property type="protein sequence ID" value="KAH7053253.1"/>
    <property type="molecule type" value="Genomic_DNA"/>
</dbReference>
<sequence>TTAACPFCNTGCATASGLFRHSERNSCSRAPNLNRETILCMIRDHDPHGIITNKQVEWDKENKSQLLGNRACVNSFNWKCSMCHSMFNTIKALNSHLNSPIHKQKVYHCPNSKRKCRRQLVNLAGLFS</sequence>
<feature type="domain" description="C2H2-type" evidence="1">
    <location>
        <begin position="80"/>
        <end position="102"/>
    </location>
</feature>
<comment type="caution">
    <text evidence="2">The sequence shown here is derived from an EMBL/GenBank/DDBJ whole genome shotgun (WGS) entry which is preliminary data.</text>
</comment>
<dbReference type="SUPFAM" id="SSF57667">
    <property type="entry name" value="beta-beta-alpha zinc fingers"/>
    <property type="match status" value="1"/>
</dbReference>
<accession>A0ABQ8GH82</accession>
<name>A0ABQ8GH82_9PEZI</name>
<feature type="non-terminal residue" evidence="2">
    <location>
        <position position="1"/>
    </location>
</feature>
<protein>
    <recommendedName>
        <fullName evidence="1">C2H2-type domain-containing protein</fullName>
    </recommendedName>
</protein>
<dbReference type="PROSITE" id="PS00028">
    <property type="entry name" value="ZINC_FINGER_C2H2_1"/>
    <property type="match status" value="1"/>
</dbReference>
<reference evidence="2 3" key="1">
    <citation type="journal article" date="2021" name="Nat. Commun.">
        <title>Genetic determinants of endophytism in the Arabidopsis root mycobiome.</title>
        <authorList>
            <person name="Mesny F."/>
            <person name="Miyauchi S."/>
            <person name="Thiergart T."/>
            <person name="Pickel B."/>
            <person name="Atanasova L."/>
            <person name="Karlsson M."/>
            <person name="Huettel B."/>
            <person name="Barry K.W."/>
            <person name="Haridas S."/>
            <person name="Chen C."/>
            <person name="Bauer D."/>
            <person name="Andreopoulos W."/>
            <person name="Pangilinan J."/>
            <person name="LaButti K."/>
            <person name="Riley R."/>
            <person name="Lipzen A."/>
            <person name="Clum A."/>
            <person name="Drula E."/>
            <person name="Henrissat B."/>
            <person name="Kohler A."/>
            <person name="Grigoriev I.V."/>
            <person name="Martin F.M."/>
            <person name="Hacquard S."/>
        </authorList>
    </citation>
    <scope>NUCLEOTIDE SEQUENCE [LARGE SCALE GENOMIC DNA]</scope>
    <source>
        <strain evidence="2 3">MPI-SDFR-AT-0080</strain>
    </source>
</reference>
<dbReference type="InterPro" id="IPR013087">
    <property type="entry name" value="Znf_C2H2_type"/>
</dbReference>
<organism evidence="2 3">
    <name type="scientific">Macrophomina phaseolina</name>
    <dbReference type="NCBI Taxonomy" id="35725"/>
    <lineage>
        <taxon>Eukaryota</taxon>
        <taxon>Fungi</taxon>
        <taxon>Dikarya</taxon>
        <taxon>Ascomycota</taxon>
        <taxon>Pezizomycotina</taxon>
        <taxon>Dothideomycetes</taxon>
        <taxon>Dothideomycetes incertae sedis</taxon>
        <taxon>Botryosphaeriales</taxon>
        <taxon>Botryosphaeriaceae</taxon>
        <taxon>Macrophomina</taxon>
    </lineage>
</organism>
<evidence type="ECO:0000313" key="2">
    <source>
        <dbReference type="EMBL" id="KAH7053253.1"/>
    </source>
</evidence>
<dbReference type="InterPro" id="IPR036236">
    <property type="entry name" value="Znf_C2H2_sf"/>
</dbReference>
<evidence type="ECO:0000259" key="1">
    <source>
        <dbReference type="PROSITE" id="PS00028"/>
    </source>
</evidence>
<dbReference type="Pfam" id="PF12874">
    <property type="entry name" value="zf-met"/>
    <property type="match status" value="1"/>
</dbReference>
<gene>
    <name evidence="2" type="ORF">B0J12DRAFT_571509</name>
</gene>
<proteinExistence type="predicted"/>
<keyword evidence="3" id="KW-1185">Reference proteome</keyword>
<dbReference type="Proteomes" id="UP000774617">
    <property type="component" value="Unassembled WGS sequence"/>
</dbReference>